<feature type="transmembrane region" description="Helical" evidence="1">
    <location>
        <begin position="206"/>
        <end position="225"/>
    </location>
</feature>
<feature type="domain" description="RGS" evidence="2">
    <location>
        <begin position="274"/>
        <end position="385"/>
    </location>
</feature>
<keyword evidence="4" id="KW-1185">Reference proteome</keyword>
<sequence>MESKYLPTTIILPILFIILSIAYSVAWVYVYRRREYQELFAKSPVILLLSIVLSYTHTISSILLGCLFTMGEERDMPIGFPIMVLYCLSRHALYITTILKVYRLRLIYQIRSGDISNYEKLLNRKVRLTDRWNLKVIIIYTLTLSSIFVVLFSVQFGYNHSNSLSRDLKKKLKYYYMYMWLADVVSEEIFYAIYIWRIRKASNVGLMKTELFIYLLIWSLGFTFPWMKIDVFYICIMPIRNLLTMLVTILITNKESTKRSIIPLPNLKDSRMVLENFHLYETFRNFIIKSKNNVWLYYLNLLVSINVFKINNTALRAQDIYNHFFQNQSILPAAVVKGIKASIIFSRESNEDVNSELFRDVEDYIISQFDSCVYPQYCNSSEYLKNYNEMENFV</sequence>
<feature type="transmembrane region" description="Helical" evidence="1">
    <location>
        <begin position="6"/>
        <end position="31"/>
    </location>
</feature>
<proteinExistence type="predicted"/>
<dbReference type="Gene3D" id="1.10.167.10">
    <property type="entry name" value="Regulator of G-protein Signalling 4, domain 2"/>
    <property type="match status" value="1"/>
</dbReference>
<evidence type="ECO:0000259" key="2">
    <source>
        <dbReference type="Pfam" id="PF00615"/>
    </source>
</evidence>
<name>A0AAU9K2V9_9CILI</name>
<keyword evidence="1" id="KW-0472">Membrane</keyword>
<protein>
    <recommendedName>
        <fullName evidence="2">RGS domain-containing protein</fullName>
    </recommendedName>
</protein>
<feature type="transmembrane region" description="Helical" evidence="1">
    <location>
        <begin position="43"/>
        <end position="70"/>
    </location>
</feature>
<gene>
    <name evidence="3" type="ORF">BSTOLATCC_MIC58206</name>
</gene>
<comment type="caution">
    <text evidence="3">The sequence shown here is derived from an EMBL/GenBank/DDBJ whole genome shotgun (WGS) entry which is preliminary data.</text>
</comment>
<evidence type="ECO:0000313" key="3">
    <source>
        <dbReference type="EMBL" id="CAG9333393.1"/>
    </source>
</evidence>
<keyword evidence="1" id="KW-0812">Transmembrane</keyword>
<feature type="transmembrane region" description="Helical" evidence="1">
    <location>
        <begin position="82"/>
        <end position="102"/>
    </location>
</feature>
<accession>A0AAU9K2V9</accession>
<dbReference type="AlphaFoldDB" id="A0AAU9K2V9"/>
<dbReference type="EMBL" id="CAJZBQ010000056">
    <property type="protein sequence ID" value="CAG9333393.1"/>
    <property type="molecule type" value="Genomic_DNA"/>
</dbReference>
<evidence type="ECO:0000313" key="4">
    <source>
        <dbReference type="Proteomes" id="UP001162131"/>
    </source>
</evidence>
<dbReference type="SUPFAM" id="SSF48097">
    <property type="entry name" value="Regulator of G-protein signaling, RGS"/>
    <property type="match status" value="1"/>
</dbReference>
<dbReference type="InterPro" id="IPR016137">
    <property type="entry name" value="RGS"/>
</dbReference>
<keyword evidence="1" id="KW-1133">Transmembrane helix</keyword>
<dbReference type="InterPro" id="IPR044926">
    <property type="entry name" value="RGS_subdomain_2"/>
</dbReference>
<feature type="transmembrane region" description="Helical" evidence="1">
    <location>
        <begin position="132"/>
        <end position="154"/>
    </location>
</feature>
<dbReference type="InterPro" id="IPR036305">
    <property type="entry name" value="RGS_sf"/>
</dbReference>
<dbReference type="Pfam" id="PF00615">
    <property type="entry name" value="RGS"/>
    <property type="match status" value="1"/>
</dbReference>
<evidence type="ECO:0000256" key="1">
    <source>
        <dbReference type="SAM" id="Phobius"/>
    </source>
</evidence>
<feature type="transmembrane region" description="Helical" evidence="1">
    <location>
        <begin position="174"/>
        <end position="194"/>
    </location>
</feature>
<dbReference type="Proteomes" id="UP001162131">
    <property type="component" value="Unassembled WGS sequence"/>
</dbReference>
<organism evidence="3 4">
    <name type="scientific">Blepharisma stoltei</name>
    <dbReference type="NCBI Taxonomy" id="1481888"/>
    <lineage>
        <taxon>Eukaryota</taxon>
        <taxon>Sar</taxon>
        <taxon>Alveolata</taxon>
        <taxon>Ciliophora</taxon>
        <taxon>Postciliodesmatophora</taxon>
        <taxon>Heterotrichea</taxon>
        <taxon>Heterotrichida</taxon>
        <taxon>Blepharismidae</taxon>
        <taxon>Blepharisma</taxon>
    </lineage>
</organism>
<reference evidence="3" key="1">
    <citation type="submission" date="2021-09" db="EMBL/GenBank/DDBJ databases">
        <authorList>
            <consortium name="AG Swart"/>
            <person name="Singh M."/>
            <person name="Singh A."/>
            <person name="Seah K."/>
            <person name="Emmerich C."/>
        </authorList>
    </citation>
    <scope>NUCLEOTIDE SEQUENCE</scope>
    <source>
        <strain evidence="3">ATCC30299</strain>
    </source>
</reference>